<dbReference type="InterPro" id="IPR011009">
    <property type="entry name" value="Kinase-like_dom_sf"/>
</dbReference>
<evidence type="ECO:0000256" key="3">
    <source>
        <dbReference type="ARBA" id="ARBA00022741"/>
    </source>
</evidence>
<evidence type="ECO:0000313" key="9">
    <source>
        <dbReference type="EMBL" id="TGZ58928.1"/>
    </source>
</evidence>
<evidence type="ECO:0000256" key="5">
    <source>
        <dbReference type="ARBA" id="ARBA00022840"/>
    </source>
</evidence>
<dbReference type="InterPro" id="IPR042666">
    <property type="entry name" value="Nek10_STKc"/>
</dbReference>
<dbReference type="AlphaFoldDB" id="A0A4S2LEY2"/>
<keyword evidence="5 6" id="KW-0067">ATP-binding</keyword>
<dbReference type="Proteomes" id="UP000308267">
    <property type="component" value="Unassembled WGS sequence"/>
</dbReference>
<keyword evidence="2" id="KW-0808">Transferase</keyword>
<evidence type="ECO:0000256" key="6">
    <source>
        <dbReference type="PROSITE-ProRule" id="PRU10141"/>
    </source>
</evidence>
<evidence type="ECO:0000256" key="1">
    <source>
        <dbReference type="ARBA" id="ARBA00010886"/>
    </source>
</evidence>
<dbReference type="SUPFAM" id="SSF56112">
    <property type="entry name" value="Protein kinase-like (PK-like)"/>
    <property type="match status" value="1"/>
</dbReference>
<keyword evidence="10" id="KW-1185">Reference proteome</keyword>
<dbReference type="InterPro" id="IPR050660">
    <property type="entry name" value="NEK_Ser/Thr_kinase"/>
</dbReference>
<protein>
    <recommendedName>
        <fullName evidence="8">Protein kinase domain-containing protein</fullName>
    </recommendedName>
</protein>
<dbReference type="Pfam" id="PF00069">
    <property type="entry name" value="Pkinase"/>
    <property type="match status" value="1"/>
</dbReference>
<dbReference type="GO" id="GO:0005524">
    <property type="term" value="F:ATP binding"/>
    <property type="evidence" value="ECO:0007669"/>
    <property type="project" value="UniProtKB-UniRule"/>
</dbReference>
<dbReference type="Gene3D" id="1.10.510.10">
    <property type="entry name" value="Transferase(Phosphotransferase) domain 1"/>
    <property type="match status" value="1"/>
</dbReference>
<keyword evidence="3 6" id="KW-0547">Nucleotide-binding</keyword>
<feature type="domain" description="Protein kinase" evidence="8">
    <location>
        <begin position="266"/>
        <end position="539"/>
    </location>
</feature>
<dbReference type="STRING" id="147828.A0A4S2LEY2"/>
<evidence type="ECO:0000256" key="2">
    <source>
        <dbReference type="ARBA" id="ARBA00022679"/>
    </source>
</evidence>
<keyword evidence="4" id="KW-0418">Kinase</keyword>
<dbReference type="PANTHER" id="PTHR43671">
    <property type="entry name" value="SERINE/THREONINE-PROTEIN KINASE NEK"/>
    <property type="match status" value="1"/>
</dbReference>
<gene>
    <name evidence="9" type="ORF">CRM22_009346</name>
</gene>
<feature type="region of interest" description="Disordered" evidence="7">
    <location>
        <begin position="573"/>
        <end position="592"/>
    </location>
</feature>
<dbReference type="OrthoDB" id="248923at2759"/>
<dbReference type="GO" id="GO:1902749">
    <property type="term" value="P:regulation of cell cycle G2/M phase transition"/>
    <property type="evidence" value="ECO:0007669"/>
    <property type="project" value="TreeGrafter"/>
</dbReference>
<dbReference type="GO" id="GO:0004674">
    <property type="term" value="F:protein serine/threonine kinase activity"/>
    <property type="evidence" value="ECO:0007669"/>
    <property type="project" value="InterPro"/>
</dbReference>
<feature type="binding site" evidence="6">
    <location>
        <position position="298"/>
    </location>
    <ligand>
        <name>ATP</name>
        <dbReference type="ChEBI" id="CHEBI:30616"/>
    </ligand>
</feature>
<proteinExistence type="inferred from homology"/>
<sequence length="791" mass="89170">MNSVELQAEHIVDHKTQHALVQSPNKIASYISSILPRLSNLGNIQAKIRAIGGIPALLSCLKDSITGGGQMESRPSEEANAAVKFVELDLSNATIMSQLKMRAAVCETLCELAKEEFAAQQIVRENGIHLLGKHLLIRGLISSGGTQNESTFPDIIVTEVDRNEHTLLSEQPAVQLNAVQCLQIQVFRTFRRLAQLERHRRMLKSLLPATLLAELLGINAFTADGTNLQRLIDWMSRLSEEDQSKLLKGVRACDLDQPPVHWIREYAMLELLGTGAFGQVYKARKETKSGQPQVYAIKEVNTTQAVFGRTEQERQQSVRNILNEVNIIKQQLRHPNIVRYYKTFLHGDRLYIVMEMLEGLPLTELINSMKEKNEHFTEDRIWHVFTQLVLALRYLHREKGIVHRDLSSNNIMIGEGDKATITDFGLAKQKLWDSSKMTSSVGTLVFSCPEIVQNQPYGEGADIWSLGCILYQMCTYTPPFQAECILTVASRIVGGQFKPMSSVSKLQYSEMMENVVRVCLTRDPQKRPDIIGVASHLTEILLKQLDSARQVATQAKLRLREIRDQFRLSSSTDAVTQRCSNTPRPRSMTNEVSPLHLKPSEKEVTQHTLPRRTAIQPREATPVTIQRPSSSTRVAIPQHCLRPVNDPILDVVGLIRKLEYVSFQCSPSTWKHCAIKQFVDNYRRRLFSASIPSSIVKQELIQLARKVNNPVNQTFLPSYPQAHGEESNEGDNVTSNFIKALRETSRQPLVGETDGIGQVTYQLVMTAIEILLRECGSFYEAQKTGQVEEHL</sequence>
<comment type="caution">
    <text evidence="9">The sequence shown here is derived from an EMBL/GenBank/DDBJ whole genome shotgun (WGS) entry which is preliminary data.</text>
</comment>
<organism evidence="9 10">
    <name type="scientific">Opisthorchis felineus</name>
    <dbReference type="NCBI Taxonomy" id="147828"/>
    <lineage>
        <taxon>Eukaryota</taxon>
        <taxon>Metazoa</taxon>
        <taxon>Spiralia</taxon>
        <taxon>Lophotrochozoa</taxon>
        <taxon>Platyhelminthes</taxon>
        <taxon>Trematoda</taxon>
        <taxon>Digenea</taxon>
        <taxon>Opisthorchiida</taxon>
        <taxon>Opisthorchiata</taxon>
        <taxon>Opisthorchiidae</taxon>
        <taxon>Opisthorchis</taxon>
    </lineage>
</organism>
<comment type="similarity">
    <text evidence="1">Belongs to the protein kinase superfamily. NEK Ser/Thr protein kinase family. NIMA subfamily.</text>
</comment>
<evidence type="ECO:0000256" key="4">
    <source>
        <dbReference type="ARBA" id="ARBA00022777"/>
    </source>
</evidence>
<dbReference type="PROSITE" id="PS50011">
    <property type="entry name" value="PROTEIN_KINASE_DOM"/>
    <property type="match status" value="1"/>
</dbReference>
<dbReference type="InterPro" id="IPR016024">
    <property type="entry name" value="ARM-type_fold"/>
</dbReference>
<dbReference type="PANTHER" id="PTHR43671:SF92">
    <property type="entry name" value="SERINE_THREONINE-PROTEIN KINASE NEK10"/>
    <property type="match status" value="1"/>
</dbReference>
<dbReference type="CDD" id="cd08528">
    <property type="entry name" value="STKc_Nek10"/>
    <property type="match status" value="1"/>
</dbReference>
<dbReference type="EMBL" id="SJOL01009052">
    <property type="protein sequence ID" value="TGZ58928.1"/>
    <property type="molecule type" value="Genomic_DNA"/>
</dbReference>
<name>A0A4S2LEY2_OPIFE</name>
<dbReference type="InterPro" id="IPR017441">
    <property type="entry name" value="Protein_kinase_ATP_BS"/>
</dbReference>
<evidence type="ECO:0000313" key="10">
    <source>
        <dbReference type="Proteomes" id="UP000308267"/>
    </source>
</evidence>
<reference evidence="9 10" key="1">
    <citation type="journal article" date="2019" name="BMC Genomics">
        <title>New insights from Opisthorchis felineus genome: update on genomics of the epidemiologically important liver flukes.</title>
        <authorList>
            <person name="Ershov N.I."/>
            <person name="Mordvinov V.A."/>
            <person name="Prokhortchouk E.B."/>
            <person name="Pakharukova M.Y."/>
            <person name="Gunbin K.V."/>
            <person name="Ustyantsev K."/>
            <person name="Genaev M.A."/>
            <person name="Blinov A.G."/>
            <person name="Mazur A."/>
            <person name="Boulygina E."/>
            <person name="Tsygankova S."/>
            <person name="Khrameeva E."/>
            <person name="Chekanov N."/>
            <person name="Fan G."/>
            <person name="Xiao A."/>
            <person name="Zhang H."/>
            <person name="Xu X."/>
            <person name="Yang H."/>
            <person name="Solovyev V."/>
            <person name="Lee S.M."/>
            <person name="Liu X."/>
            <person name="Afonnikov D.A."/>
            <person name="Skryabin K.G."/>
        </authorList>
    </citation>
    <scope>NUCLEOTIDE SEQUENCE [LARGE SCALE GENOMIC DNA]</scope>
    <source>
        <strain evidence="9">AK-0245</strain>
        <tissue evidence="9">Whole organism</tissue>
    </source>
</reference>
<evidence type="ECO:0000259" key="8">
    <source>
        <dbReference type="PROSITE" id="PS50011"/>
    </source>
</evidence>
<accession>A0A4S2LEY2</accession>
<dbReference type="PROSITE" id="PS00107">
    <property type="entry name" value="PROTEIN_KINASE_ATP"/>
    <property type="match status" value="1"/>
</dbReference>
<dbReference type="InterPro" id="IPR008266">
    <property type="entry name" value="Tyr_kinase_AS"/>
</dbReference>
<dbReference type="SUPFAM" id="SSF48371">
    <property type="entry name" value="ARM repeat"/>
    <property type="match status" value="1"/>
</dbReference>
<dbReference type="InterPro" id="IPR000719">
    <property type="entry name" value="Prot_kinase_dom"/>
</dbReference>
<evidence type="ECO:0000256" key="7">
    <source>
        <dbReference type="SAM" id="MobiDB-lite"/>
    </source>
</evidence>
<dbReference type="PROSITE" id="PS00109">
    <property type="entry name" value="PROTEIN_KINASE_TYR"/>
    <property type="match status" value="1"/>
</dbReference>